<sequence length="226" mass="24596">MTKPRETDIYPPIKGFLEDQGYVVKAEVGAADVVAVRGAEPPVIVELKTGFSLSLFHQCIARQAVSDDVYLAVPRQTGKRFSRAVKENKALARRLGLGLITVRLSDGLVEVHCDPGTYAPRKSAKRQGQLLREFARRQGDPNDGGQTRAGLVTAYRQDALKIAVYLFEVGASKGADAKRETGVVHATRMMRDNHYGWFEKVEKGVYGITPAGADAVRTAGRVLGAD</sequence>
<evidence type="ECO:0000313" key="1">
    <source>
        <dbReference type="EMBL" id="MEW9919640.1"/>
    </source>
</evidence>
<gene>
    <name evidence="1" type="ORF">AB2B41_08500</name>
</gene>
<dbReference type="EMBL" id="JBFNXX010000005">
    <property type="protein sequence ID" value="MEW9919640.1"/>
    <property type="molecule type" value="Genomic_DNA"/>
</dbReference>
<protein>
    <submittedName>
        <fullName evidence="1">DUF2161 domain-containing phosphodiesterase</fullName>
    </submittedName>
</protein>
<dbReference type="InterPro" id="IPR018679">
    <property type="entry name" value="DUF2161"/>
</dbReference>
<dbReference type="Proteomes" id="UP001556098">
    <property type="component" value="Unassembled WGS sequence"/>
</dbReference>
<evidence type="ECO:0000313" key="2">
    <source>
        <dbReference type="Proteomes" id="UP001556098"/>
    </source>
</evidence>
<name>A0ABV3RL02_9RHOB</name>
<accession>A0ABV3RL02</accession>
<proteinExistence type="predicted"/>
<organism evidence="1 2">
    <name type="scientific">Sulfitobacter sediminis</name>
    <dbReference type="NCBI Taxonomy" id="3234186"/>
    <lineage>
        <taxon>Bacteria</taxon>
        <taxon>Pseudomonadati</taxon>
        <taxon>Pseudomonadota</taxon>
        <taxon>Alphaproteobacteria</taxon>
        <taxon>Rhodobacterales</taxon>
        <taxon>Roseobacteraceae</taxon>
        <taxon>Sulfitobacter</taxon>
    </lineage>
</organism>
<reference evidence="1 2" key="1">
    <citation type="submission" date="2024-07" db="EMBL/GenBank/DDBJ databases">
        <title>Marimonas sp.nov., isolated from tidal-flat sediment.</title>
        <authorList>
            <person name="Jayan J.N."/>
            <person name="Lee S.S."/>
        </authorList>
    </citation>
    <scope>NUCLEOTIDE SEQUENCE [LARGE SCALE GENOMIC DNA]</scope>
    <source>
        <strain evidence="1 2">MJW-29</strain>
    </source>
</reference>
<comment type="caution">
    <text evidence="1">The sequence shown here is derived from an EMBL/GenBank/DDBJ whole genome shotgun (WGS) entry which is preliminary data.</text>
</comment>
<dbReference type="Pfam" id="PF09929">
    <property type="entry name" value="DUF2161"/>
    <property type="match status" value="1"/>
</dbReference>
<dbReference type="RefSeq" id="WP_367877345.1">
    <property type="nucleotide sequence ID" value="NZ_JBFNXX010000005.1"/>
</dbReference>
<keyword evidence="2" id="KW-1185">Reference proteome</keyword>